<comment type="caution">
    <text evidence="1">The sequence shown here is derived from an EMBL/GenBank/DDBJ whole genome shotgun (WGS) entry which is preliminary data.</text>
</comment>
<protein>
    <submittedName>
        <fullName evidence="1">Uncharacterized protein</fullName>
    </submittedName>
</protein>
<gene>
    <name evidence="1" type="ORF">Bhyg_09707</name>
</gene>
<dbReference type="AlphaFoldDB" id="A0A9Q0MS51"/>
<dbReference type="EMBL" id="WJQU01000003">
    <property type="protein sequence ID" value="KAJ6636981.1"/>
    <property type="molecule type" value="Genomic_DNA"/>
</dbReference>
<proteinExistence type="predicted"/>
<evidence type="ECO:0000313" key="2">
    <source>
        <dbReference type="Proteomes" id="UP001151699"/>
    </source>
</evidence>
<sequence length="25" mass="2987">MILPDPLQTPYIERFLKLNRKSIAE</sequence>
<reference evidence="1" key="1">
    <citation type="submission" date="2022-07" db="EMBL/GenBank/DDBJ databases">
        <authorList>
            <person name="Trinca V."/>
            <person name="Uliana J.V.C."/>
            <person name="Torres T.T."/>
            <person name="Ward R.J."/>
            <person name="Monesi N."/>
        </authorList>
    </citation>
    <scope>NUCLEOTIDE SEQUENCE</scope>
    <source>
        <strain evidence="1">HSMRA1968</strain>
        <tissue evidence="1">Whole embryos</tissue>
    </source>
</reference>
<name>A0A9Q0MS51_9DIPT</name>
<dbReference type="Proteomes" id="UP001151699">
    <property type="component" value="Chromosome X"/>
</dbReference>
<keyword evidence="2" id="KW-1185">Reference proteome</keyword>
<evidence type="ECO:0000313" key="1">
    <source>
        <dbReference type="EMBL" id="KAJ6636981.1"/>
    </source>
</evidence>
<organism evidence="1 2">
    <name type="scientific">Pseudolycoriella hygida</name>
    <dbReference type="NCBI Taxonomy" id="35572"/>
    <lineage>
        <taxon>Eukaryota</taxon>
        <taxon>Metazoa</taxon>
        <taxon>Ecdysozoa</taxon>
        <taxon>Arthropoda</taxon>
        <taxon>Hexapoda</taxon>
        <taxon>Insecta</taxon>
        <taxon>Pterygota</taxon>
        <taxon>Neoptera</taxon>
        <taxon>Endopterygota</taxon>
        <taxon>Diptera</taxon>
        <taxon>Nematocera</taxon>
        <taxon>Sciaroidea</taxon>
        <taxon>Sciaridae</taxon>
        <taxon>Pseudolycoriella</taxon>
    </lineage>
</organism>
<accession>A0A9Q0MS51</accession>